<keyword evidence="9" id="KW-0234">DNA repair</keyword>
<evidence type="ECO:0000256" key="12">
    <source>
        <dbReference type="ARBA" id="ARBA00031556"/>
    </source>
</evidence>
<feature type="compositionally biased region" description="Basic residues" evidence="15">
    <location>
        <begin position="437"/>
        <end position="447"/>
    </location>
</feature>
<keyword evidence="3" id="KW-0158">Chromosome</keyword>
<feature type="compositionally biased region" description="Polar residues" evidence="15">
    <location>
        <begin position="318"/>
        <end position="327"/>
    </location>
</feature>
<dbReference type="InterPro" id="IPR036420">
    <property type="entry name" value="BRCT_dom_sf"/>
</dbReference>
<keyword evidence="8" id="KW-0862">Zinc</keyword>
<evidence type="ECO:0000256" key="8">
    <source>
        <dbReference type="ARBA" id="ARBA00022833"/>
    </source>
</evidence>
<dbReference type="GO" id="GO:0000724">
    <property type="term" value="P:double-strand break repair via homologous recombination"/>
    <property type="evidence" value="ECO:0007669"/>
    <property type="project" value="TreeGrafter"/>
</dbReference>
<evidence type="ECO:0000256" key="10">
    <source>
        <dbReference type="ARBA" id="ARBA00023242"/>
    </source>
</evidence>
<proteinExistence type="predicted"/>
<reference evidence="18" key="1">
    <citation type="submission" date="2021-01" db="EMBL/GenBank/DDBJ databases">
        <authorList>
            <person name="Corre E."/>
            <person name="Pelletier E."/>
            <person name="Niang G."/>
            <person name="Scheremetjew M."/>
            <person name="Finn R."/>
            <person name="Kale V."/>
            <person name="Holt S."/>
            <person name="Cochrane G."/>
            <person name="Meng A."/>
            <person name="Brown T."/>
            <person name="Cohen L."/>
        </authorList>
    </citation>
    <scope>NUCLEOTIDE SEQUENCE</scope>
    <source>
        <strain evidence="18">GSO104</strain>
    </source>
</reference>
<feature type="compositionally biased region" description="Basic residues" evidence="15">
    <location>
        <begin position="670"/>
        <end position="683"/>
    </location>
</feature>
<dbReference type="PROSITE" id="PS00518">
    <property type="entry name" value="ZF_RING_1"/>
    <property type="match status" value="1"/>
</dbReference>
<evidence type="ECO:0000256" key="5">
    <source>
        <dbReference type="ARBA" id="ARBA00022737"/>
    </source>
</evidence>
<feature type="region of interest" description="Disordered" evidence="15">
    <location>
        <begin position="895"/>
        <end position="915"/>
    </location>
</feature>
<dbReference type="InterPro" id="IPR001841">
    <property type="entry name" value="Znf_RING"/>
</dbReference>
<evidence type="ECO:0000256" key="14">
    <source>
        <dbReference type="SAM" id="Coils"/>
    </source>
</evidence>
<evidence type="ECO:0000256" key="6">
    <source>
        <dbReference type="ARBA" id="ARBA00022763"/>
    </source>
</evidence>
<sequence>MSSSVAKESSKAAPPTESTLSRSSLLLTIHSELTNLGKSLTCPLCLHTLSSPVLLPCIHAFCRNCITTHFNSHSKNCPICKIKCTKRSAIPSSHVSDLVVGYKRTLKAFGMVPIVYDAQVTMTQMPVEEETTEEDLKVCHEHLEVSRAMASSLQHAALQATHTTMAKRTRRGNSNKEEESRNSKKLEWLVAEQKKVVQVDEKALIQAAVVTRRKRLSCVAAERSGEVDAALEVDEKEAVVEKEDGNVVNTNTQEVMTIKNAHVDDHPTMNSNLRSTAAQDINDEKKEDAAPLARTDKQGAVSKDYDDDETIKNADIDATTTSKTRTAAQDPPPPPPSLKKKIPLSSQEVYDISADDVREKEAADRSGEWILQQIEEEEEKEGEHMKKKQNKDTSPETNSKQVGRTARRKGTKKKETKGKENQQMELVALKKEDCIKSKSRTTMKPKTQKVQEKQQLKEAEVVDIQTDQAKHQQQLLESNANGTSSSSTTPPPPSTVADNTNDTTPTKTTPTMIQVGTIVQVQSRTWPGVNKPGGVARITKIHSLSSNVSYDVTYVLGGKEKNVDACFISLPESTISTPCKEEESGGGRRSGRKCRTRDFYSPLIKEEGSSVKKRKSIEALSSPPLPKCDDAASMSSGSSKRRKSRNKENDVTCPDVIALLSVEDTTGLSFHKKKDSKKKKKKNVKQDVVVQTERKSAKKRGLSKKGIPPTEEEEDEKVVTTTSPKKQKMNSSSMTTTTDVEKVQNADAWYAQLFENNNKNKKWCMVTSSLVDYEKEMIRHFCLEMKRSHGVSIRETKDFQPNKTSICITPPLFVPPFQQQKQQKESPNKDTNKDTTGVIDTVSKHRTMKAMRASLACVPIVTINWITSCLEEKKIVVPKGDLCIRTLPTKLDHLLKEQPNNNNKDDDDDDDDTKMSCAPTARLGVSNYASLRYTQQEYLPLVNASVFLSGPWSKQSKGPKKSDALTLLKEAGASVLTSAGMTSKLVKELQKQKQKKDSLQRTVVILCDESTTDDGCGITGGLLKDLKAVIGSNVASGGGGGSCGILVVNFNWLFDCVTCGELLGANDYEPKIPIAKSLWELGTKK</sequence>
<evidence type="ECO:0000256" key="13">
    <source>
        <dbReference type="PROSITE-ProRule" id="PRU00175"/>
    </source>
</evidence>
<dbReference type="GO" id="GO:0008270">
    <property type="term" value="F:zinc ion binding"/>
    <property type="evidence" value="ECO:0007669"/>
    <property type="project" value="UniProtKB-KW"/>
</dbReference>
<evidence type="ECO:0000256" key="11">
    <source>
        <dbReference type="ARBA" id="ARBA00023306"/>
    </source>
</evidence>
<feature type="compositionally biased region" description="Basic and acidic residues" evidence="15">
    <location>
        <begin position="283"/>
        <end position="297"/>
    </location>
</feature>
<dbReference type="GO" id="GO:0005694">
    <property type="term" value="C:chromosome"/>
    <property type="evidence" value="ECO:0007669"/>
    <property type="project" value="UniProtKB-SubCell"/>
</dbReference>
<evidence type="ECO:0000256" key="4">
    <source>
        <dbReference type="ARBA" id="ARBA00022723"/>
    </source>
</evidence>
<feature type="region of interest" description="Disordered" evidence="15">
    <location>
        <begin position="467"/>
        <end position="509"/>
    </location>
</feature>
<protein>
    <recommendedName>
        <fullName evidence="12">RING-type E3 ubiquitin transferase BRCA1</fullName>
    </recommendedName>
</protein>
<name>A0A7S4R8B2_9STRA</name>
<evidence type="ECO:0000313" key="18">
    <source>
        <dbReference type="EMBL" id="CAE4606530.1"/>
    </source>
</evidence>
<dbReference type="InterPro" id="IPR031099">
    <property type="entry name" value="BRCA1-associated"/>
</dbReference>
<evidence type="ECO:0000256" key="15">
    <source>
        <dbReference type="SAM" id="MobiDB-lite"/>
    </source>
</evidence>
<feature type="compositionally biased region" description="Low complexity" evidence="15">
    <location>
        <begin position="498"/>
        <end position="509"/>
    </location>
</feature>
<evidence type="ECO:0000256" key="7">
    <source>
        <dbReference type="ARBA" id="ARBA00022771"/>
    </source>
</evidence>
<feature type="region of interest" description="Disordered" evidence="15">
    <location>
        <begin position="669"/>
        <end position="738"/>
    </location>
</feature>
<dbReference type="GO" id="GO:0005634">
    <property type="term" value="C:nucleus"/>
    <property type="evidence" value="ECO:0007669"/>
    <property type="project" value="UniProtKB-SubCell"/>
</dbReference>
<dbReference type="GO" id="GO:0004842">
    <property type="term" value="F:ubiquitin-protein transferase activity"/>
    <property type="evidence" value="ECO:0007669"/>
    <property type="project" value="TreeGrafter"/>
</dbReference>
<keyword evidence="4" id="KW-0479">Metal-binding</keyword>
<dbReference type="Gene3D" id="3.40.50.10190">
    <property type="entry name" value="BRCT domain"/>
    <property type="match status" value="1"/>
</dbReference>
<feature type="compositionally biased region" description="Basic residues" evidence="15">
    <location>
        <begin position="405"/>
        <end position="416"/>
    </location>
</feature>
<feature type="domain" description="BRCT" evidence="17">
    <location>
        <begin position="936"/>
        <end position="1070"/>
    </location>
</feature>
<dbReference type="PANTHER" id="PTHR13763">
    <property type="entry name" value="BREAST CANCER TYPE 1 SUSCEPTIBILITY PROTEIN BRCA1"/>
    <property type="match status" value="1"/>
</dbReference>
<keyword evidence="5" id="KW-0677">Repeat</keyword>
<feature type="region of interest" description="Disordered" evidence="15">
    <location>
        <begin position="283"/>
        <end position="455"/>
    </location>
</feature>
<feature type="compositionally biased region" description="Basic and acidic residues" evidence="15">
    <location>
        <begin position="417"/>
        <end position="436"/>
    </location>
</feature>
<feature type="domain" description="BRCT" evidence="17">
    <location>
        <begin position="829"/>
        <end position="876"/>
    </location>
</feature>
<feature type="compositionally biased region" description="Basic and acidic residues" evidence="15">
    <location>
        <begin position="355"/>
        <end position="367"/>
    </location>
</feature>
<feature type="region of interest" description="Disordered" evidence="15">
    <location>
        <begin position="160"/>
        <end position="183"/>
    </location>
</feature>
<dbReference type="Gene3D" id="3.30.40.10">
    <property type="entry name" value="Zinc/RING finger domain, C3HC4 (zinc finger)"/>
    <property type="match status" value="1"/>
</dbReference>
<dbReference type="InterPro" id="IPR017907">
    <property type="entry name" value="Znf_RING_CS"/>
</dbReference>
<keyword evidence="6" id="KW-0227">DNA damage</keyword>
<evidence type="ECO:0000256" key="1">
    <source>
        <dbReference type="ARBA" id="ARBA00004123"/>
    </source>
</evidence>
<feature type="coiled-coil region" evidence="14">
    <location>
        <begin position="982"/>
        <end position="1009"/>
    </location>
</feature>
<comment type="subcellular location">
    <subcellularLocation>
        <location evidence="2">Chromosome</location>
    </subcellularLocation>
    <subcellularLocation>
        <location evidence="1">Nucleus</location>
    </subcellularLocation>
</comment>
<evidence type="ECO:0000259" key="16">
    <source>
        <dbReference type="PROSITE" id="PS50089"/>
    </source>
</evidence>
<feature type="compositionally biased region" description="Basic and acidic residues" evidence="15">
    <location>
        <begin position="174"/>
        <end position="183"/>
    </location>
</feature>
<dbReference type="AlphaFoldDB" id="A0A7S4R8B2"/>
<dbReference type="SUPFAM" id="SSF57850">
    <property type="entry name" value="RING/U-box"/>
    <property type="match status" value="1"/>
</dbReference>
<dbReference type="InterPro" id="IPR001357">
    <property type="entry name" value="BRCT_dom"/>
</dbReference>
<evidence type="ECO:0000256" key="9">
    <source>
        <dbReference type="ARBA" id="ARBA00023204"/>
    </source>
</evidence>
<feature type="domain" description="RING-type" evidence="16">
    <location>
        <begin position="42"/>
        <end position="81"/>
    </location>
</feature>
<evidence type="ECO:0000256" key="3">
    <source>
        <dbReference type="ARBA" id="ARBA00022454"/>
    </source>
</evidence>
<dbReference type="SMART" id="SM00184">
    <property type="entry name" value="RING"/>
    <property type="match status" value="1"/>
</dbReference>
<dbReference type="PROSITE" id="PS50172">
    <property type="entry name" value="BRCT"/>
    <property type="match status" value="2"/>
</dbReference>
<keyword evidence="10" id="KW-0539">Nucleus</keyword>
<dbReference type="GO" id="GO:0045944">
    <property type="term" value="P:positive regulation of transcription by RNA polymerase II"/>
    <property type="evidence" value="ECO:0007669"/>
    <property type="project" value="TreeGrafter"/>
</dbReference>
<dbReference type="InterPro" id="IPR018957">
    <property type="entry name" value="Znf_C3HC4_RING-type"/>
</dbReference>
<dbReference type="PANTHER" id="PTHR13763:SF0">
    <property type="entry name" value="BREAST CANCER TYPE 1 SUSCEPTIBILITY PROTEIN"/>
    <property type="match status" value="1"/>
</dbReference>
<feature type="compositionally biased region" description="Polar residues" evidence="15">
    <location>
        <begin position="467"/>
        <end position="482"/>
    </location>
</feature>
<dbReference type="PROSITE" id="PS50089">
    <property type="entry name" value="ZF_RING_2"/>
    <property type="match status" value="1"/>
</dbReference>
<keyword evidence="7 13" id="KW-0863">Zinc-finger</keyword>
<gene>
    <name evidence="18" type="ORF">DBRI00130_LOCUS14576</name>
</gene>
<accession>A0A7S4R8B2</accession>
<evidence type="ECO:0000256" key="2">
    <source>
        <dbReference type="ARBA" id="ARBA00004286"/>
    </source>
</evidence>
<organism evidence="18">
    <name type="scientific">Ditylum brightwellii</name>
    <dbReference type="NCBI Taxonomy" id="49249"/>
    <lineage>
        <taxon>Eukaryota</taxon>
        <taxon>Sar</taxon>
        <taxon>Stramenopiles</taxon>
        <taxon>Ochrophyta</taxon>
        <taxon>Bacillariophyta</taxon>
        <taxon>Mediophyceae</taxon>
        <taxon>Lithodesmiophycidae</taxon>
        <taxon>Lithodesmiales</taxon>
        <taxon>Lithodesmiaceae</taxon>
        <taxon>Ditylum</taxon>
    </lineage>
</organism>
<feature type="compositionally biased region" description="Polar residues" evidence="15">
    <location>
        <begin position="729"/>
        <end position="738"/>
    </location>
</feature>
<keyword evidence="11" id="KW-0131">Cell cycle</keyword>
<dbReference type="InterPro" id="IPR013083">
    <property type="entry name" value="Znf_RING/FYVE/PHD"/>
</dbReference>
<keyword evidence="14" id="KW-0175">Coiled coil</keyword>
<dbReference type="Pfam" id="PF00097">
    <property type="entry name" value="zf-C3HC4"/>
    <property type="match status" value="1"/>
</dbReference>
<dbReference type="EMBL" id="HBNS01018242">
    <property type="protein sequence ID" value="CAE4606530.1"/>
    <property type="molecule type" value="Transcribed_RNA"/>
</dbReference>
<dbReference type="SUPFAM" id="SSF52113">
    <property type="entry name" value="BRCT domain"/>
    <property type="match status" value="1"/>
</dbReference>
<evidence type="ECO:0000259" key="17">
    <source>
        <dbReference type="PROSITE" id="PS50172"/>
    </source>
</evidence>
<feature type="region of interest" description="Disordered" evidence="15">
    <location>
        <begin position="605"/>
        <end position="649"/>
    </location>
</feature>